<keyword evidence="15" id="KW-1133">Transmembrane helix</keyword>
<dbReference type="PROSITE" id="PS00108">
    <property type="entry name" value="PROTEIN_KINASE_ST"/>
    <property type="match status" value="2"/>
</dbReference>
<dbReference type="InterPro" id="IPR029787">
    <property type="entry name" value="Nucleotide_cyclase"/>
</dbReference>
<dbReference type="Pfam" id="PF13948">
    <property type="entry name" value="DUF4215"/>
    <property type="match status" value="3"/>
</dbReference>
<evidence type="ECO:0000256" key="6">
    <source>
        <dbReference type="ARBA" id="ARBA00022737"/>
    </source>
</evidence>
<dbReference type="Gene3D" id="3.30.70.1230">
    <property type="entry name" value="Nucleotide cyclase"/>
    <property type="match status" value="1"/>
</dbReference>
<dbReference type="SUPFAM" id="SSF56112">
    <property type="entry name" value="Protein kinase-like (PK-like)"/>
    <property type="match status" value="2"/>
</dbReference>
<keyword evidence="4" id="KW-0808">Transferase</keyword>
<dbReference type="InterPro" id="IPR001054">
    <property type="entry name" value="A/G_cyclase"/>
</dbReference>
<feature type="domain" description="Guanylate cyclase" evidence="17">
    <location>
        <begin position="1605"/>
        <end position="1745"/>
    </location>
</feature>
<evidence type="ECO:0000256" key="8">
    <source>
        <dbReference type="ARBA" id="ARBA00022777"/>
    </source>
</evidence>
<sequence length="2166" mass="230356">MPSCCTGKYVVSYHGGPVAIVAEAELPIVVPPTVAGSVTYVEVRVQFMHTQLVDLQSCSLVAPIGTSVALLIGIDLPPLRWDVHFDDGASVFVLQQAQAVFRDGVRRKPTSALSSLRGSLAAGTWRLKCEDTRISAYHGFLYNATLILSTSPASCGDGEWFSDSEACDDGNTSDGDGCSSTCSLEPGFSCSNQDPAAPTLCTPVPCGDGTWVPDVEECDDGNTMSGDGCSSACKLEHGYACNHSSCRPIVCGDSIVDAPTELCDDGNAVGGDGCSAACSLEASYTCDTPGEACNPLVCGNGIVQPPETCDDGNVLGNDGCASDCTIPPTCLGEATFTESRGIVRSQYASQAYTAPLECVTYVRPTVAARAFVVSIVWFRLRPGTLDLIRIYDVATTPFKLLKTVTADSAAATLAPVVVEASSFAIEFVAANVPGGSAPSLDSSLYYGFVLEYYALPQLQPPSGFAITLEPVLPPPAAQHLRSTSGLVANVNLLCNPECVFYLPFTNTISLYLHRLSWPPGSGASLVVEASNGTVVARIDAPDASTATALGYSAGRSVEIAANSSSSEWAMFVRHGVLGAASLPFPVEVQAPTGLTSAQVVVRFSSPPPPPGWELPHFEIVYSADSTCLPGVEMAAASSARAQIVVGPSPQLFSYASLLAPLMRCVWGFPTPLLAPHGYTQRLVVDYVDLPDPQDSLQISADDVVSGAASVPLAVARISAASLLSYGSLPVATTSSLEFTVTTGKALVELETSEFWPSNGFAVTSSWGCGLPLYSAGHINRPSAAAGYLSVDASHAIYAGYSYSTAHCAWRVDGPSHEAGRAPVLINIMALALSDSSDVILILNGTSDASSPQLGSLVGNAVLLADSGFAALNELRWAAGLGRLSSASLAASMGQMYVPSGQSYVSFVPGSGSADPPTLPPLVNPLDAEAGTSRNGFLASYQAGSCIAKAVLVGAQGIVADGSGASLAPVILDVFERDALAAVSLDALHAAYAPMVGQTQATLCHWRLSPPTVPQFRYITLRISKLALAEGASLAVKVGGEILVYFDARSTRSLSALQLASPLATSDVALPEHDALFGPAALLLPASSAQPRVVFAVDNSTKTKSGSVAHVLELVTMASELELEWSVPRGANSPSHMLAGYQVGYTCPPGAVQASAISTGCAFCEPGMYLSTLSGECTTCETGTFSLVHGAHAECWTCPTEILSLPSAAAADELPERLVVSNTTVATSVLLPLCMPSSFPVAATPSASSSLSMLVVGLIGIGLGLVFMVLVGAACFTVWRRRSASKIDPESMLVGRVGYEITYDEITFDKAIGTGSYGEVWRGLWRGTDVAIKRIHNRDFSAETLEEFRREAKMMCDLRHPNVVLFMGACTQLPNLVMVTEYLERGNLFSILHDAEVELPYGLRVRMLLGAASGINFLHSATPPILHNDLKSLNLLVTTDWNVKVADFGLTCIKDDLADDADIGTAFWTAPEVLNGLGSSTASDVYSFGIIMWEVLTRETLYDGVNPNAVMLKVSTGELRPHVADLANESKLRTVWRSLMVSAWQQEPESRPTFGAIVSELKALAVRAESVTATSAEHASGVASEDGLLSANGPASENEIGAMDVSFIFADIKDMAALWDETPAAARDAIEMFNTLVDEMLEELSGYRVESREGAFVVSFSSSDQAMLFATSLMLKLHNEDRVWPPALQMLDVTMPGAGGGSDVVIMRGLRLAIGIHTGVPSAEINPVTNRMVYTGPVVRKATLVAAMAVGGQVVVSEAALRDIKASPSSPPFAEQSLGLCLLPGFDEPETVTAVLPPQLAARLTMLKKATGRSFATATDKYVWQSFGMEPDPHVDSMEGQSTWERVKDRYVLSSMYRVRYEDVEIVERCGMGTYGELYRCRYRGEEVAMKRLLRKKLPEALLLDFKCEVIITAQLNHPNIVTFLGACTFPYLCLVTEFCTHGSVHSKLTDPSVRFDWPRRVKIAHDIAKGMHYLHSLDMPIMHRDLKTPNVLLDSTWTAKLCDFGLARIKSSHSTMTKCGTIAWTAPEVLTGKRYSLKADVYSFGLVLWELVTAKFPYIELKGTPTVKIVKMILNGHRPNVSREWPKGYVALMKRCWSDQPKSRPTFSELLVELTAMIDNFTAGQSSAASATAAALAPASSTSMRLLLQSRAFPSPRSLKSGQRHR</sequence>
<dbReference type="EC" id="2.7.11.1" evidence="2"/>
<evidence type="ECO:0000313" key="19">
    <source>
        <dbReference type="Proteomes" id="UP000054408"/>
    </source>
</evidence>
<dbReference type="SUPFAM" id="SSF49785">
    <property type="entry name" value="Galactose-binding domain-like"/>
    <property type="match status" value="1"/>
</dbReference>
<keyword evidence="3" id="KW-0723">Serine/threonine-protein kinase</keyword>
<keyword evidence="15" id="KW-0472">Membrane</keyword>
<comment type="subcellular location">
    <subcellularLocation>
        <location evidence="1">Membrane</location>
        <topology evidence="1">Single-pass membrane protein</topology>
    </subcellularLocation>
</comment>
<evidence type="ECO:0000256" key="2">
    <source>
        <dbReference type="ARBA" id="ARBA00012513"/>
    </source>
</evidence>
<evidence type="ECO:0000256" key="7">
    <source>
        <dbReference type="ARBA" id="ARBA00022741"/>
    </source>
</evidence>
<feature type="domain" description="Protein kinase" evidence="16">
    <location>
        <begin position="1305"/>
        <end position="1563"/>
    </location>
</feature>
<evidence type="ECO:0000256" key="15">
    <source>
        <dbReference type="SAM" id="Phobius"/>
    </source>
</evidence>
<dbReference type="Pfam" id="PF00211">
    <property type="entry name" value="Guanylate_cyc"/>
    <property type="match status" value="1"/>
</dbReference>
<proteinExistence type="predicted"/>
<keyword evidence="15" id="KW-0812">Transmembrane</keyword>
<dbReference type="GO" id="GO:0005524">
    <property type="term" value="F:ATP binding"/>
    <property type="evidence" value="ECO:0007669"/>
    <property type="project" value="UniProtKB-UniRule"/>
</dbReference>
<gene>
    <name evidence="18" type="ORF">AMSG_11783</name>
</gene>
<feature type="domain" description="Protein kinase" evidence="16">
    <location>
        <begin position="1863"/>
        <end position="2118"/>
    </location>
</feature>
<dbReference type="PRINTS" id="PR00109">
    <property type="entry name" value="TYRKINASE"/>
</dbReference>
<evidence type="ECO:0000256" key="11">
    <source>
        <dbReference type="ARBA" id="ARBA00023170"/>
    </source>
</evidence>
<evidence type="ECO:0000256" key="1">
    <source>
        <dbReference type="ARBA" id="ARBA00004167"/>
    </source>
</evidence>
<dbReference type="eggNOG" id="KOG0192">
    <property type="taxonomic scope" value="Eukaryota"/>
</dbReference>
<feature type="binding site" evidence="14">
    <location>
        <position position="1332"/>
    </location>
    <ligand>
        <name>ATP</name>
        <dbReference type="ChEBI" id="CHEBI:30616"/>
    </ligand>
</feature>
<reference evidence="18 19" key="1">
    <citation type="submission" date="2010-05" db="EMBL/GenBank/DDBJ databases">
        <title>The Genome Sequence of Thecamonas trahens ATCC 50062.</title>
        <authorList>
            <consortium name="The Broad Institute Genome Sequencing Platform"/>
            <person name="Russ C."/>
            <person name="Cuomo C."/>
            <person name="Shea T."/>
            <person name="Young S.K."/>
            <person name="Zeng Q."/>
            <person name="Koehrsen M."/>
            <person name="Haas B."/>
            <person name="Borodovsky M."/>
            <person name="Guigo R."/>
            <person name="Alvarado L."/>
            <person name="Berlin A."/>
            <person name="Bochicchio J."/>
            <person name="Borenstein D."/>
            <person name="Chapman S."/>
            <person name="Chen Z."/>
            <person name="Freedman E."/>
            <person name="Gellesch M."/>
            <person name="Goldberg J."/>
            <person name="Griggs A."/>
            <person name="Gujja S."/>
            <person name="Heilman E."/>
            <person name="Heiman D."/>
            <person name="Hepburn T."/>
            <person name="Howarth C."/>
            <person name="Jen D."/>
            <person name="Larson L."/>
            <person name="Mehta T."/>
            <person name="Park D."/>
            <person name="Pearson M."/>
            <person name="Roberts A."/>
            <person name="Saif S."/>
            <person name="Shenoy N."/>
            <person name="Sisk P."/>
            <person name="Stolte C."/>
            <person name="Sykes S."/>
            <person name="Thomson T."/>
            <person name="Walk T."/>
            <person name="White J."/>
            <person name="Yandava C."/>
            <person name="Burger G."/>
            <person name="Gray M.W."/>
            <person name="Holland P.W.H."/>
            <person name="King N."/>
            <person name="Lang F.B.F."/>
            <person name="Roger A.J."/>
            <person name="Ruiz-Trillo I."/>
            <person name="Lander E."/>
            <person name="Nusbaum C."/>
        </authorList>
    </citation>
    <scope>NUCLEOTIDE SEQUENCE [LARGE SCALE GENOMIC DNA]</scope>
    <source>
        <strain evidence="18 19">ATCC 50062</strain>
    </source>
</reference>
<organism evidence="18 19">
    <name type="scientific">Thecamonas trahens ATCC 50062</name>
    <dbReference type="NCBI Taxonomy" id="461836"/>
    <lineage>
        <taxon>Eukaryota</taxon>
        <taxon>Apusozoa</taxon>
        <taxon>Apusomonadida</taxon>
        <taxon>Apusomonadidae</taxon>
        <taxon>Thecamonas</taxon>
    </lineage>
</organism>
<evidence type="ECO:0000259" key="16">
    <source>
        <dbReference type="PROSITE" id="PS50011"/>
    </source>
</evidence>
<dbReference type="GO" id="GO:0016020">
    <property type="term" value="C:membrane"/>
    <property type="evidence" value="ECO:0007669"/>
    <property type="project" value="UniProtKB-SubCell"/>
</dbReference>
<protein>
    <recommendedName>
        <fullName evidence="2">non-specific serine/threonine protein kinase</fullName>
        <ecNumber evidence="2">2.7.11.1</ecNumber>
    </recommendedName>
</protein>
<evidence type="ECO:0000256" key="13">
    <source>
        <dbReference type="ARBA" id="ARBA00048679"/>
    </source>
</evidence>
<evidence type="ECO:0000256" key="3">
    <source>
        <dbReference type="ARBA" id="ARBA00022527"/>
    </source>
</evidence>
<dbReference type="Gene3D" id="2.60.120.260">
    <property type="entry name" value="Galactose-binding domain-like"/>
    <property type="match status" value="1"/>
</dbReference>
<dbReference type="InterPro" id="IPR008271">
    <property type="entry name" value="Ser/Thr_kinase_AS"/>
</dbReference>
<evidence type="ECO:0000259" key="17">
    <source>
        <dbReference type="PROSITE" id="PS50125"/>
    </source>
</evidence>
<dbReference type="InterPro" id="IPR001245">
    <property type="entry name" value="Ser-Thr/Tyr_kinase_cat_dom"/>
</dbReference>
<dbReference type="InterPro" id="IPR011009">
    <property type="entry name" value="Kinase-like_dom_sf"/>
</dbReference>
<dbReference type="STRING" id="461836.A0A0L0D4R3"/>
<dbReference type="PANTHER" id="PTHR44329:SF298">
    <property type="entry name" value="MIXED LINEAGE KINASE DOMAIN-LIKE PROTEIN"/>
    <property type="match status" value="1"/>
</dbReference>
<dbReference type="PANTHER" id="PTHR44329">
    <property type="entry name" value="SERINE/THREONINE-PROTEIN KINASE TNNI3K-RELATED"/>
    <property type="match status" value="1"/>
</dbReference>
<dbReference type="NCBIfam" id="TIGR02232">
    <property type="entry name" value="myxo_disulf_rpt"/>
    <property type="match status" value="4"/>
</dbReference>
<evidence type="ECO:0000256" key="5">
    <source>
        <dbReference type="ARBA" id="ARBA00022729"/>
    </source>
</evidence>
<keyword evidence="9 14" id="KW-0067">ATP-binding</keyword>
<dbReference type="GO" id="GO:0009190">
    <property type="term" value="P:cyclic nucleotide biosynthetic process"/>
    <property type="evidence" value="ECO:0007669"/>
    <property type="project" value="InterPro"/>
</dbReference>
<dbReference type="Pfam" id="PF07714">
    <property type="entry name" value="PK_Tyr_Ser-Thr"/>
    <property type="match status" value="2"/>
</dbReference>
<dbReference type="InterPro" id="IPR000719">
    <property type="entry name" value="Prot_kinase_dom"/>
</dbReference>
<name>A0A0L0D4R3_THETB</name>
<evidence type="ECO:0000256" key="9">
    <source>
        <dbReference type="ARBA" id="ARBA00022840"/>
    </source>
</evidence>
<evidence type="ECO:0000313" key="18">
    <source>
        <dbReference type="EMBL" id="KNC47314.1"/>
    </source>
</evidence>
<dbReference type="OrthoDB" id="409374at2759"/>
<dbReference type="InterPro" id="IPR008979">
    <property type="entry name" value="Galactose-bd-like_sf"/>
</dbReference>
<dbReference type="PROSITE" id="PS00107">
    <property type="entry name" value="PROTEIN_KINASE_ATP"/>
    <property type="match status" value="1"/>
</dbReference>
<dbReference type="FunFam" id="3.30.200.20:FF:000060">
    <property type="entry name" value="Serine/threonine-protein kinase isoform 1"/>
    <property type="match status" value="1"/>
</dbReference>
<keyword evidence="5" id="KW-0732">Signal</keyword>
<dbReference type="SUPFAM" id="SSF55073">
    <property type="entry name" value="Nucleotide cyclase"/>
    <property type="match status" value="1"/>
</dbReference>
<keyword evidence="6" id="KW-0677">Repeat</keyword>
<keyword evidence="19" id="KW-1185">Reference proteome</keyword>
<dbReference type="RefSeq" id="XP_013759772.1">
    <property type="nucleotide sequence ID" value="XM_013904318.1"/>
</dbReference>
<feature type="transmembrane region" description="Helical" evidence="15">
    <location>
        <begin position="1252"/>
        <end position="1278"/>
    </location>
</feature>
<dbReference type="SMART" id="SM00220">
    <property type="entry name" value="S_TKc"/>
    <property type="match status" value="2"/>
</dbReference>
<dbReference type="PROSITE" id="PS50011">
    <property type="entry name" value="PROTEIN_KINASE_DOM"/>
    <property type="match status" value="2"/>
</dbReference>
<keyword evidence="10" id="KW-1015">Disulfide bond</keyword>
<evidence type="ECO:0000256" key="14">
    <source>
        <dbReference type="PROSITE-ProRule" id="PRU10141"/>
    </source>
</evidence>
<dbReference type="Gene3D" id="3.30.200.20">
    <property type="entry name" value="Phosphorylase Kinase, domain 1"/>
    <property type="match status" value="1"/>
</dbReference>
<dbReference type="Gene3D" id="1.10.510.10">
    <property type="entry name" value="Transferase(Phosphotransferase) domain 1"/>
    <property type="match status" value="2"/>
</dbReference>
<comment type="catalytic activity">
    <reaction evidence="12">
        <text>L-threonyl-[protein] + ATP = O-phospho-L-threonyl-[protein] + ADP + H(+)</text>
        <dbReference type="Rhea" id="RHEA:46608"/>
        <dbReference type="Rhea" id="RHEA-COMP:11060"/>
        <dbReference type="Rhea" id="RHEA-COMP:11605"/>
        <dbReference type="ChEBI" id="CHEBI:15378"/>
        <dbReference type="ChEBI" id="CHEBI:30013"/>
        <dbReference type="ChEBI" id="CHEBI:30616"/>
        <dbReference type="ChEBI" id="CHEBI:61977"/>
        <dbReference type="ChEBI" id="CHEBI:456216"/>
        <dbReference type="EC" id="2.7.11.1"/>
    </reaction>
</comment>
<evidence type="ECO:0000256" key="4">
    <source>
        <dbReference type="ARBA" id="ARBA00022679"/>
    </source>
</evidence>
<dbReference type="InterPro" id="IPR011936">
    <property type="entry name" value="Myxo_disulph_rpt"/>
</dbReference>
<dbReference type="CDD" id="cd00185">
    <property type="entry name" value="TNFRSF"/>
    <property type="match status" value="1"/>
</dbReference>
<dbReference type="GO" id="GO:0004674">
    <property type="term" value="F:protein serine/threonine kinase activity"/>
    <property type="evidence" value="ECO:0007669"/>
    <property type="project" value="UniProtKB-KW"/>
</dbReference>
<dbReference type="GeneID" id="25569698"/>
<dbReference type="Proteomes" id="UP000054408">
    <property type="component" value="Unassembled WGS sequence"/>
</dbReference>
<evidence type="ECO:0000256" key="12">
    <source>
        <dbReference type="ARBA" id="ARBA00047899"/>
    </source>
</evidence>
<dbReference type="GO" id="GO:0035556">
    <property type="term" value="P:intracellular signal transduction"/>
    <property type="evidence" value="ECO:0007669"/>
    <property type="project" value="InterPro"/>
</dbReference>
<dbReference type="InterPro" id="IPR017441">
    <property type="entry name" value="Protein_kinase_ATP_BS"/>
</dbReference>
<keyword evidence="8" id="KW-0418">Kinase</keyword>
<dbReference type="EMBL" id="GL349446">
    <property type="protein sequence ID" value="KNC47314.1"/>
    <property type="molecule type" value="Genomic_DNA"/>
</dbReference>
<accession>A0A0L0D4R3</accession>
<dbReference type="SMART" id="SM00044">
    <property type="entry name" value="CYCc"/>
    <property type="match status" value="1"/>
</dbReference>
<keyword evidence="7 14" id="KW-0547">Nucleotide-binding</keyword>
<comment type="catalytic activity">
    <reaction evidence="13">
        <text>L-seryl-[protein] + ATP = O-phospho-L-seryl-[protein] + ADP + H(+)</text>
        <dbReference type="Rhea" id="RHEA:17989"/>
        <dbReference type="Rhea" id="RHEA-COMP:9863"/>
        <dbReference type="Rhea" id="RHEA-COMP:11604"/>
        <dbReference type="ChEBI" id="CHEBI:15378"/>
        <dbReference type="ChEBI" id="CHEBI:29999"/>
        <dbReference type="ChEBI" id="CHEBI:30616"/>
        <dbReference type="ChEBI" id="CHEBI:83421"/>
        <dbReference type="ChEBI" id="CHEBI:456216"/>
        <dbReference type="EC" id="2.7.11.1"/>
    </reaction>
</comment>
<keyword evidence="11" id="KW-0675">Receptor</keyword>
<evidence type="ECO:0000256" key="10">
    <source>
        <dbReference type="ARBA" id="ARBA00023157"/>
    </source>
</evidence>
<dbReference type="CDD" id="cd13999">
    <property type="entry name" value="STKc_MAP3K-like"/>
    <property type="match status" value="2"/>
</dbReference>
<dbReference type="PROSITE" id="PS50125">
    <property type="entry name" value="GUANYLATE_CYCLASE_2"/>
    <property type="match status" value="1"/>
</dbReference>
<dbReference type="InterPro" id="IPR051681">
    <property type="entry name" value="Ser/Thr_Kinases-Pseudokinases"/>
</dbReference>